<reference evidence="2" key="1">
    <citation type="submission" date="2020-08" db="EMBL/GenBank/DDBJ databases">
        <title>Multicomponent nature underlies the extraordinary mechanical properties of spider dragline silk.</title>
        <authorList>
            <person name="Kono N."/>
            <person name="Nakamura H."/>
            <person name="Mori M."/>
            <person name="Yoshida Y."/>
            <person name="Ohtoshi R."/>
            <person name="Malay A.D."/>
            <person name="Moran D.A.P."/>
            <person name="Tomita M."/>
            <person name="Numata K."/>
            <person name="Arakawa K."/>
        </authorList>
    </citation>
    <scope>NUCLEOTIDE SEQUENCE</scope>
</reference>
<dbReference type="Proteomes" id="UP000886998">
    <property type="component" value="Unassembled WGS sequence"/>
</dbReference>
<feature type="non-terminal residue" evidence="2">
    <location>
        <position position="90"/>
    </location>
</feature>
<organism evidence="2 3">
    <name type="scientific">Trichonephila inaurata madagascariensis</name>
    <dbReference type="NCBI Taxonomy" id="2747483"/>
    <lineage>
        <taxon>Eukaryota</taxon>
        <taxon>Metazoa</taxon>
        <taxon>Ecdysozoa</taxon>
        <taxon>Arthropoda</taxon>
        <taxon>Chelicerata</taxon>
        <taxon>Arachnida</taxon>
        <taxon>Araneae</taxon>
        <taxon>Araneomorphae</taxon>
        <taxon>Entelegynae</taxon>
        <taxon>Araneoidea</taxon>
        <taxon>Nephilidae</taxon>
        <taxon>Trichonephila</taxon>
        <taxon>Trichonephila inaurata</taxon>
    </lineage>
</organism>
<keyword evidence="3" id="KW-1185">Reference proteome</keyword>
<evidence type="ECO:0000313" key="3">
    <source>
        <dbReference type="Proteomes" id="UP000886998"/>
    </source>
</evidence>
<feature type="compositionally biased region" description="Polar residues" evidence="1">
    <location>
        <begin position="10"/>
        <end position="21"/>
    </location>
</feature>
<accession>A0A8X7CQ31</accession>
<evidence type="ECO:0000256" key="1">
    <source>
        <dbReference type="SAM" id="MobiDB-lite"/>
    </source>
</evidence>
<evidence type="ECO:0000313" key="2">
    <source>
        <dbReference type="EMBL" id="GFY73985.1"/>
    </source>
</evidence>
<gene>
    <name evidence="2" type="ORF">TNIN_455311</name>
</gene>
<feature type="compositionally biased region" description="Basic and acidic residues" evidence="1">
    <location>
        <begin position="22"/>
        <end position="41"/>
    </location>
</feature>
<dbReference type="EMBL" id="BMAV01020495">
    <property type="protein sequence ID" value="GFY73985.1"/>
    <property type="molecule type" value="Genomic_DNA"/>
</dbReference>
<comment type="caution">
    <text evidence="2">The sequence shown here is derived from an EMBL/GenBank/DDBJ whole genome shotgun (WGS) entry which is preliminary data.</text>
</comment>
<feature type="region of interest" description="Disordered" evidence="1">
    <location>
        <begin position="1"/>
        <end position="41"/>
    </location>
</feature>
<dbReference type="AlphaFoldDB" id="A0A8X7CQ31"/>
<protein>
    <submittedName>
        <fullName evidence="2">Uncharacterized protein</fullName>
    </submittedName>
</protein>
<name>A0A8X7CQ31_9ARAC</name>
<proteinExistence type="predicted"/>
<sequence>MDKRAAWNLQKATASEEQQSGKGKENSARTDSKEKKVHPDDYTKVLKCSHPQDKLDSEILISPVGIQLIAPVDIQLLSPADIQMISTVDI</sequence>